<keyword evidence="4" id="KW-0055">Arginine biosynthesis</keyword>
<evidence type="ECO:0000313" key="11">
    <source>
        <dbReference type="EMBL" id="OJI92185.1"/>
    </source>
</evidence>
<dbReference type="CDD" id="cd03894">
    <property type="entry name" value="M20_ArgE"/>
    <property type="match status" value="1"/>
</dbReference>
<evidence type="ECO:0000256" key="8">
    <source>
        <dbReference type="ARBA" id="ARBA00022833"/>
    </source>
</evidence>
<comment type="cofactor">
    <cofactor evidence="1">
        <name>Zn(2+)</name>
        <dbReference type="ChEBI" id="CHEBI:29105"/>
    </cofactor>
</comment>
<dbReference type="SUPFAM" id="SSF53187">
    <property type="entry name" value="Zn-dependent exopeptidases"/>
    <property type="match status" value="1"/>
</dbReference>
<gene>
    <name evidence="11" type="primary">argE_4</name>
    <name evidence="11" type="ORF">PFRI_36140</name>
</gene>
<dbReference type="Pfam" id="PF07687">
    <property type="entry name" value="M20_dimer"/>
    <property type="match status" value="1"/>
</dbReference>
<dbReference type="AlphaFoldDB" id="A0A1L9NSB3"/>
<evidence type="ECO:0000259" key="10">
    <source>
        <dbReference type="Pfam" id="PF07687"/>
    </source>
</evidence>
<dbReference type="InterPro" id="IPR001261">
    <property type="entry name" value="ArgE/DapE_CS"/>
</dbReference>
<keyword evidence="6" id="KW-0479">Metal-binding</keyword>
<evidence type="ECO:0000256" key="5">
    <source>
        <dbReference type="ARBA" id="ARBA00022605"/>
    </source>
</evidence>
<evidence type="ECO:0000256" key="1">
    <source>
        <dbReference type="ARBA" id="ARBA00001947"/>
    </source>
</evidence>
<keyword evidence="8" id="KW-0862">Zinc</keyword>
<dbReference type="InterPro" id="IPR002933">
    <property type="entry name" value="Peptidase_M20"/>
</dbReference>
<dbReference type="EC" id="3.5.1.16" evidence="11"/>
<keyword evidence="7 11" id="KW-0378">Hydrolase</keyword>
<dbReference type="Pfam" id="PF01546">
    <property type="entry name" value="Peptidase_M20"/>
    <property type="match status" value="1"/>
</dbReference>
<organism evidence="11 12">
    <name type="scientific">Planktotalea frisia</name>
    <dbReference type="NCBI Taxonomy" id="696762"/>
    <lineage>
        <taxon>Bacteria</taxon>
        <taxon>Pseudomonadati</taxon>
        <taxon>Pseudomonadota</taxon>
        <taxon>Alphaproteobacteria</taxon>
        <taxon>Rhodobacterales</taxon>
        <taxon>Paracoccaceae</taxon>
        <taxon>Planktotalea</taxon>
    </lineage>
</organism>
<evidence type="ECO:0000256" key="6">
    <source>
        <dbReference type="ARBA" id="ARBA00022723"/>
    </source>
</evidence>
<reference evidence="11 12" key="1">
    <citation type="submission" date="2016-10" db="EMBL/GenBank/DDBJ databases">
        <title>Genome sequence of Planktotalea frisia SH6-1.</title>
        <authorList>
            <person name="Poehlein A."/>
            <person name="Bakenhus I."/>
            <person name="Voget S."/>
            <person name="Brinkhoff T."/>
            <person name="Simon M."/>
        </authorList>
    </citation>
    <scope>NUCLEOTIDE SEQUENCE [LARGE SCALE GENOMIC DNA]</scope>
    <source>
        <strain evidence="11 12">SH6-1</strain>
    </source>
</reference>
<accession>A0A1L9NSB3</accession>
<dbReference type="SUPFAM" id="SSF55031">
    <property type="entry name" value="Bacterial exopeptidase dimerisation domain"/>
    <property type="match status" value="1"/>
</dbReference>
<keyword evidence="5" id="KW-0028">Amino-acid biosynthesis</keyword>
<dbReference type="EMBL" id="MLCB01000197">
    <property type="protein sequence ID" value="OJI92185.1"/>
    <property type="molecule type" value="Genomic_DNA"/>
</dbReference>
<sequence length="388" mass="41955">MQQNSKGEYQHTKAILGELVRIETVSGTSTNEIIALIANYCDEPSDATIIAPGPNGTQKNIAFRFGPDVAGGIILSGHTDVVPVQDQKWSHPPFDATERQGRIYGRGTCDMKGFLASMIASVPKLAIADLVRPIWLAFTYDEETGCLGAPYLAKEIVKQASGIEAVIVGEPTEMAVVDQHKGAFVEYVTFHGVSAHSSLPWLGLSANEYAIRFGAMLVALNEEFSQEVPVTEGDRMTTLNLAQIGGGTAHNIISDKCRIMWSLRCAPGQDADTIVRRIRTLAKILEAEMRSFAPEASIEFETVFDVPPLVANPTSPALRLGLGMTGQNAGQSVNYGTEAGVYQKAGLPTIICGPGSIEQAHKPDEWIELEQLDACDRFIEKLIAHQCV</sequence>
<dbReference type="InterPro" id="IPR036264">
    <property type="entry name" value="Bact_exopeptidase_dim_dom"/>
</dbReference>
<keyword evidence="9" id="KW-0170">Cobalt</keyword>
<dbReference type="InterPro" id="IPR011650">
    <property type="entry name" value="Peptidase_M20_dimer"/>
</dbReference>
<feature type="domain" description="Peptidase M20 dimerisation" evidence="10">
    <location>
        <begin position="180"/>
        <end position="283"/>
    </location>
</feature>
<dbReference type="RefSeq" id="WP_072632103.1">
    <property type="nucleotide sequence ID" value="NZ_MLCB01000197.1"/>
</dbReference>
<dbReference type="OrthoDB" id="9809784at2"/>
<keyword evidence="3" id="KW-0963">Cytoplasm</keyword>
<dbReference type="STRING" id="696762.PFRI_36140"/>
<dbReference type="GO" id="GO:0006526">
    <property type="term" value="P:L-arginine biosynthetic process"/>
    <property type="evidence" value="ECO:0007669"/>
    <property type="project" value="UniProtKB-KW"/>
</dbReference>
<dbReference type="NCBIfam" id="TIGR01892">
    <property type="entry name" value="AcOrn-deacetyl"/>
    <property type="match status" value="1"/>
</dbReference>
<name>A0A1L9NSB3_9RHOB</name>
<dbReference type="Gene3D" id="3.40.630.10">
    <property type="entry name" value="Zn peptidases"/>
    <property type="match status" value="1"/>
</dbReference>
<dbReference type="InterPro" id="IPR050072">
    <property type="entry name" value="Peptidase_M20A"/>
</dbReference>
<evidence type="ECO:0000256" key="2">
    <source>
        <dbReference type="ARBA" id="ARBA00005691"/>
    </source>
</evidence>
<dbReference type="Gene3D" id="3.30.70.360">
    <property type="match status" value="1"/>
</dbReference>
<dbReference type="GO" id="GO:0046872">
    <property type="term" value="F:metal ion binding"/>
    <property type="evidence" value="ECO:0007669"/>
    <property type="project" value="UniProtKB-KW"/>
</dbReference>
<comment type="caution">
    <text evidence="11">The sequence shown here is derived from an EMBL/GenBank/DDBJ whole genome shotgun (WGS) entry which is preliminary data.</text>
</comment>
<evidence type="ECO:0000256" key="7">
    <source>
        <dbReference type="ARBA" id="ARBA00022801"/>
    </source>
</evidence>
<comment type="similarity">
    <text evidence="2">Belongs to the peptidase M20A family. ArgE subfamily.</text>
</comment>
<dbReference type="Proteomes" id="UP000184514">
    <property type="component" value="Unassembled WGS sequence"/>
</dbReference>
<protein>
    <submittedName>
        <fullName evidence="11">Acetylornithine deacetylase</fullName>
        <ecNumber evidence="11">3.5.1.16</ecNumber>
    </submittedName>
</protein>
<dbReference type="InterPro" id="IPR010169">
    <property type="entry name" value="AcOrn-deacetyl"/>
</dbReference>
<dbReference type="PANTHER" id="PTHR43808:SF31">
    <property type="entry name" value="N-ACETYL-L-CITRULLINE DEACETYLASE"/>
    <property type="match status" value="1"/>
</dbReference>
<dbReference type="GO" id="GO:0008777">
    <property type="term" value="F:acetylornithine deacetylase activity"/>
    <property type="evidence" value="ECO:0007669"/>
    <property type="project" value="UniProtKB-EC"/>
</dbReference>
<evidence type="ECO:0000256" key="3">
    <source>
        <dbReference type="ARBA" id="ARBA00022490"/>
    </source>
</evidence>
<evidence type="ECO:0000256" key="9">
    <source>
        <dbReference type="ARBA" id="ARBA00023285"/>
    </source>
</evidence>
<dbReference type="PROSITE" id="PS00759">
    <property type="entry name" value="ARGE_DAPE_CPG2_2"/>
    <property type="match status" value="1"/>
</dbReference>
<evidence type="ECO:0000313" key="12">
    <source>
        <dbReference type="Proteomes" id="UP000184514"/>
    </source>
</evidence>
<dbReference type="PANTHER" id="PTHR43808">
    <property type="entry name" value="ACETYLORNITHINE DEACETYLASE"/>
    <property type="match status" value="1"/>
</dbReference>
<keyword evidence="12" id="KW-1185">Reference proteome</keyword>
<evidence type="ECO:0000256" key="4">
    <source>
        <dbReference type="ARBA" id="ARBA00022571"/>
    </source>
</evidence>
<proteinExistence type="inferred from homology"/>